<organism evidence="2 3">
    <name type="scientific">Teladorsagia circumcincta</name>
    <name type="common">Brown stomach worm</name>
    <name type="synonym">Ostertagia circumcincta</name>
    <dbReference type="NCBI Taxonomy" id="45464"/>
    <lineage>
        <taxon>Eukaryota</taxon>
        <taxon>Metazoa</taxon>
        <taxon>Ecdysozoa</taxon>
        <taxon>Nematoda</taxon>
        <taxon>Chromadorea</taxon>
        <taxon>Rhabditida</taxon>
        <taxon>Rhabditina</taxon>
        <taxon>Rhabditomorpha</taxon>
        <taxon>Strongyloidea</taxon>
        <taxon>Trichostrongylidae</taxon>
        <taxon>Teladorsagia</taxon>
    </lineage>
</organism>
<proteinExistence type="predicted"/>
<dbReference type="Proteomes" id="UP000230423">
    <property type="component" value="Unassembled WGS sequence"/>
</dbReference>
<evidence type="ECO:0000313" key="2">
    <source>
        <dbReference type="EMBL" id="PIO74829.1"/>
    </source>
</evidence>
<sequence length="381" mass="45885">MLTPTFVESSERVKARKEKEEEEELARVLAWEQKQIRELQERRERMRRERKAEIERVMRERAEERKRMEAARAERRQRRMLEEQKKQQEERMEKERQAKLAAELEQQKQKEIERLRDEHRRQILKKEEERRKEQEERHRKVVEEERKNLKEEFQRREQEKAQREFKAQQEKQRSRRIEVDDPRGETDPRQAEEHFETDRLRKGDRLEVKRIEWQPTDSLSKRRRQELMARFGSQARYEGSNEKLGRSLEYESYETDDRQENDLNSSVNNEAQDTWKTKASQPSEPEPENTVEEEINDTVEPRKTLVRKTIQRRLRGIKTFSETKPGETLVKDIEEKTEAVNQAHLMNSTTTGISTGFTPTVYTVYNSPSGTDPVVVQPVLA</sequence>
<keyword evidence="3" id="KW-1185">Reference proteome</keyword>
<accession>A0A2G9UX35</accession>
<name>A0A2G9UX35_TELCI</name>
<feature type="compositionally biased region" description="Acidic residues" evidence="1">
    <location>
        <begin position="285"/>
        <end position="296"/>
    </location>
</feature>
<feature type="compositionally biased region" description="Polar residues" evidence="1">
    <location>
        <begin position="262"/>
        <end position="281"/>
    </location>
</feature>
<reference evidence="2 3" key="1">
    <citation type="submission" date="2015-09" db="EMBL/GenBank/DDBJ databases">
        <title>Draft genome of the parasitic nematode Teladorsagia circumcincta isolate WARC Sus (inbred).</title>
        <authorList>
            <person name="Mitreva M."/>
        </authorList>
    </citation>
    <scope>NUCLEOTIDE SEQUENCE [LARGE SCALE GENOMIC DNA]</scope>
    <source>
        <strain evidence="2 3">S</strain>
    </source>
</reference>
<evidence type="ECO:0000256" key="1">
    <source>
        <dbReference type="SAM" id="MobiDB-lite"/>
    </source>
</evidence>
<feature type="region of interest" description="Disordered" evidence="1">
    <location>
        <begin position="60"/>
        <end position="105"/>
    </location>
</feature>
<feature type="compositionally biased region" description="Basic and acidic residues" evidence="1">
    <location>
        <begin position="123"/>
        <end position="212"/>
    </location>
</feature>
<feature type="compositionally biased region" description="Basic and acidic residues" evidence="1">
    <location>
        <begin position="239"/>
        <end position="261"/>
    </location>
</feature>
<feature type="region of interest" description="Disordered" evidence="1">
    <location>
        <begin position="123"/>
        <end position="296"/>
    </location>
</feature>
<evidence type="ECO:0000313" key="3">
    <source>
        <dbReference type="Proteomes" id="UP000230423"/>
    </source>
</evidence>
<feature type="compositionally biased region" description="Basic and acidic residues" evidence="1">
    <location>
        <begin position="60"/>
        <end position="98"/>
    </location>
</feature>
<gene>
    <name evidence="2" type="ORF">TELCIR_03151</name>
</gene>
<dbReference type="EMBL" id="KZ345215">
    <property type="protein sequence ID" value="PIO74829.1"/>
    <property type="molecule type" value="Genomic_DNA"/>
</dbReference>
<dbReference type="AlphaFoldDB" id="A0A2G9UX35"/>
<protein>
    <submittedName>
        <fullName evidence="2">Uncharacterized protein</fullName>
    </submittedName>
</protein>